<dbReference type="InterPro" id="IPR045864">
    <property type="entry name" value="aa-tRNA-synth_II/BPL/LPL"/>
</dbReference>
<keyword evidence="2 7" id="KW-0436">Ligase</keyword>
<evidence type="ECO:0000313" key="9">
    <source>
        <dbReference type="EMBL" id="OGG26804.1"/>
    </source>
</evidence>
<dbReference type="PRINTS" id="PR01042">
    <property type="entry name" value="TRNASYNTHASP"/>
</dbReference>
<dbReference type="AlphaFoldDB" id="A0A1F6AQ42"/>
<dbReference type="NCBIfam" id="TIGR00457">
    <property type="entry name" value="asnS"/>
    <property type="match status" value="1"/>
</dbReference>
<dbReference type="Gene3D" id="2.40.50.140">
    <property type="entry name" value="Nucleic acid-binding proteins"/>
    <property type="match status" value="1"/>
</dbReference>
<dbReference type="CDD" id="cd00776">
    <property type="entry name" value="AsxRS_core"/>
    <property type="match status" value="1"/>
</dbReference>
<dbReference type="EC" id="6.1.1.22" evidence="7"/>
<organism evidence="9 10">
    <name type="scientific">Candidatus Gottesmanbacteria bacterium RIFCSPLOWO2_01_FULL_39_12b</name>
    <dbReference type="NCBI Taxonomy" id="1798388"/>
    <lineage>
        <taxon>Bacteria</taxon>
        <taxon>Candidatus Gottesmaniibacteriota</taxon>
    </lineage>
</organism>
<evidence type="ECO:0000256" key="6">
    <source>
        <dbReference type="ARBA" id="ARBA00023146"/>
    </source>
</evidence>
<evidence type="ECO:0000256" key="2">
    <source>
        <dbReference type="ARBA" id="ARBA00022598"/>
    </source>
</evidence>
<evidence type="ECO:0000256" key="4">
    <source>
        <dbReference type="ARBA" id="ARBA00022840"/>
    </source>
</evidence>
<comment type="similarity">
    <text evidence="1 7">Belongs to the class-II aminoacyl-tRNA synthetase family.</text>
</comment>
<comment type="subcellular location">
    <subcellularLocation>
        <location evidence="7">Cytoplasm</location>
    </subcellularLocation>
</comment>
<keyword evidence="5 7" id="KW-0648">Protein biosynthesis</keyword>
<keyword evidence="4 7" id="KW-0067">ATP-binding</keyword>
<protein>
    <recommendedName>
        <fullName evidence="7">Asparagine--tRNA ligase</fullName>
        <ecNumber evidence="7">6.1.1.22</ecNumber>
    </recommendedName>
    <alternativeName>
        <fullName evidence="7">Asparaginyl-tRNA synthetase</fullName>
        <shortName evidence="7">AsnRS</shortName>
    </alternativeName>
</protein>
<dbReference type="HAMAP" id="MF_00534">
    <property type="entry name" value="Asn_tRNA_synth"/>
    <property type="match status" value="1"/>
</dbReference>
<dbReference type="PROSITE" id="PS50862">
    <property type="entry name" value="AA_TRNA_LIGASE_II"/>
    <property type="match status" value="1"/>
</dbReference>
<dbReference type="Gene3D" id="3.30.930.10">
    <property type="entry name" value="Bira Bifunctional Protein, Domain 2"/>
    <property type="match status" value="1"/>
</dbReference>
<evidence type="ECO:0000256" key="7">
    <source>
        <dbReference type="HAMAP-Rule" id="MF_00534"/>
    </source>
</evidence>
<evidence type="ECO:0000259" key="8">
    <source>
        <dbReference type="PROSITE" id="PS50862"/>
    </source>
</evidence>
<proteinExistence type="inferred from homology"/>
<dbReference type="PANTHER" id="PTHR22594:SF34">
    <property type="entry name" value="ASPARAGINE--TRNA LIGASE, MITOCHONDRIAL-RELATED"/>
    <property type="match status" value="1"/>
</dbReference>
<comment type="catalytic activity">
    <reaction evidence="7">
        <text>tRNA(Asn) + L-asparagine + ATP = L-asparaginyl-tRNA(Asn) + AMP + diphosphate + H(+)</text>
        <dbReference type="Rhea" id="RHEA:11180"/>
        <dbReference type="Rhea" id="RHEA-COMP:9659"/>
        <dbReference type="Rhea" id="RHEA-COMP:9674"/>
        <dbReference type="ChEBI" id="CHEBI:15378"/>
        <dbReference type="ChEBI" id="CHEBI:30616"/>
        <dbReference type="ChEBI" id="CHEBI:33019"/>
        <dbReference type="ChEBI" id="CHEBI:58048"/>
        <dbReference type="ChEBI" id="CHEBI:78442"/>
        <dbReference type="ChEBI" id="CHEBI:78515"/>
        <dbReference type="ChEBI" id="CHEBI:456215"/>
        <dbReference type="EC" id="6.1.1.22"/>
    </reaction>
</comment>
<dbReference type="GO" id="GO:0006421">
    <property type="term" value="P:asparaginyl-tRNA aminoacylation"/>
    <property type="evidence" value="ECO:0007669"/>
    <property type="project" value="UniProtKB-UniRule"/>
</dbReference>
<dbReference type="InterPro" id="IPR006195">
    <property type="entry name" value="aa-tRNA-synth_II"/>
</dbReference>
<dbReference type="SUPFAM" id="SSF50249">
    <property type="entry name" value="Nucleic acid-binding proteins"/>
    <property type="match status" value="1"/>
</dbReference>
<dbReference type="CDD" id="cd04100">
    <property type="entry name" value="Asp_Lys_Asn_RS_N"/>
    <property type="match status" value="1"/>
</dbReference>
<dbReference type="PANTHER" id="PTHR22594">
    <property type="entry name" value="ASPARTYL/LYSYL-TRNA SYNTHETASE"/>
    <property type="match status" value="1"/>
</dbReference>
<dbReference type="InterPro" id="IPR002312">
    <property type="entry name" value="Asp/Asn-tRNA-synth_IIb"/>
</dbReference>
<dbReference type="InterPro" id="IPR004365">
    <property type="entry name" value="NA-bd_OB_tRNA"/>
</dbReference>
<dbReference type="Proteomes" id="UP000176609">
    <property type="component" value="Unassembled WGS sequence"/>
</dbReference>
<dbReference type="InterPro" id="IPR004364">
    <property type="entry name" value="Aa-tRNA-synt_II"/>
</dbReference>
<comment type="caution">
    <text evidence="9">The sequence shown here is derived from an EMBL/GenBank/DDBJ whole genome shotgun (WGS) entry which is preliminary data.</text>
</comment>
<evidence type="ECO:0000313" key="10">
    <source>
        <dbReference type="Proteomes" id="UP000176609"/>
    </source>
</evidence>
<keyword evidence="7" id="KW-0963">Cytoplasm</keyword>
<evidence type="ECO:0000256" key="1">
    <source>
        <dbReference type="ARBA" id="ARBA00008226"/>
    </source>
</evidence>
<feature type="domain" description="Aminoacyl-transfer RNA synthetases class-II family profile" evidence="8">
    <location>
        <begin position="135"/>
        <end position="434"/>
    </location>
</feature>
<dbReference type="NCBIfam" id="NF003483">
    <property type="entry name" value="PRK05159.1"/>
    <property type="match status" value="1"/>
</dbReference>
<dbReference type="Pfam" id="PF00152">
    <property type="entry name" value="tRNA-synt_2"/>
    <property type="match status" value="1"/>
</dbReference>
<dbReference type="InterPro" id="IPR012340">
    <property type="entry name" value="NA-bd_OB-fold"/>
</dbReference>
<dbReference type="GO" id="GO:0005524">
    <property type="term" value="F:ATP binding"/>
    <property type="evidence" value="ECO:0007669"/>
    <property type="project" value="UniProtKB-UniRule"/>
</dbReference>
<keyword evidence="6 7" id="KW-0030">Aminoacyl-tRNA synthetase</keyword>
<evidence type="ECO:0000256" key="3">
    <source>
        <dbReference type="ARBA" id="ARBA00022741"/>
    </source>
</evidence>
<dbReference type="GO" id="GO:0003676">
    <property type="term" value="F:nucleic acid binding"/>
    <property type="evidence" value="ECO:0007669"/>
    <property type="project" value="InterPro"/>
</dbReference>
<dbReference type="InterPro" id="IPR004522">
    <property type="entry name" value="Asn-tRNA-ligase"/>
</dbReference>
<reference evidence="9 10" key="1">
    <citation type="journal article" date="2016" name="Nat. Commun.">
        <title>Thousands of microbial genomes shed light on interconnected biogeochemical processes in an aquifer system.</title>
        <authorList>
            <person name="Anantharaman K."/>
            <person name="Brown C.T."/>
            <person name="Hug L.A."/>
            <person name="Sharon I."/>
            <person name="Castelle C.J."/>
            <person name="Probst A.J."/>
            <person name="Thomas B.C."/>
            <person name="Singh A."/>
            <person name="Wilkins M.J."/>
            <person name="Karaoz U."/>
            <person name="Brodie E.L."/>
            <person name="Williams K.H."/>
            <person name="Hubbard S.S."/>
            <person name="Banfield J.F."/>
        </authorList>
    </citation>
    <scope>NUCLEOTIDE SEQUENCE [LARGE SCALE GENOMIC DNA]</scope>
</reference>
<name>A0A1F6AQ42_9BACT</name>
<evidence type="ECO:0000256" key="5">
    <source>
        <dbReference type="ARBA" id="ARBA00022917"/>
    </source>
</evidence>
<comment type="subunit">
    <text evidence="7">Homodimer.</text>
</comment>
<gene>
    <name evidence="7" type="primary">asnS</name>
    <name evidence="9" type="ORF">A2960_01395</name>
</gene>
<dbReference type="EMBL" id="MFJR01000007">
    <property type="protein sequence ID" value="OGG26804.1"/>
    <property type="molecule type" value="Genomic_DNA"/>
</dbReference>
<dbReference type="SUPFAM" id="SSF55681">
    <property type="entry name" value="Class II aaRS and biotin synthetases"/>
    <property type="match status" value="1"/>
</dbReference>
<dbReference type="NCBIfam" id="NF003037">
    <property type="entry name" value="PRK03932.1"/>
    <property type="match status" value="1"/>
</dbReference>
<sequence length="434" mass="50241">MSDNNKFYLKDSNKYIGKEVTVKGWVFNIRSSGSIVFLHLRDGSGFIQATVIKGELTVKDFTEVQKITLETAVEVKGLLREEKRAPGGYEITVKKVQIISLAQEEYPIGKKEHGPDFLLTHRHLWLRSRRQWAILQIRNEVIKSINEFLLKDNFIRIDSPMITPSACEGTTTLFEIDYFGEKAFLSQSGQLYLEAAIYSVGRCYDFNPVLRAEKSKTRRHLIEFWMMDAEAAFVDFGEILEIQEELILYILNHVINNCRNKLKLLERNSEILTMIKSPFPRITYKEAIKQLQKLGSDIKYGTDLGNDDETCLMNHYKQPIFVTHFPAEIKAFYCKKDEVDNSLALSADLLAPEGYGEITGGGQREEDYQLLLKNIKKHKYDIADYEWYLDLRKYGSVPHSGFGLGLERLVAWICKLDHVRETIPFPRMLERFRP</sequence>
<keyword evidence="3 7" id="KW-0547">Nucleotide-binding</keyword>
<dbReference type="Pfam" id="PF01336">
    <property type="entry name" value="tRNA_anti-codon"/>
    <property type="match status" value="1"/>
</dbReference>
<dbReference type="GO" id="GO:0005737">
    <property type="term" value="C:cytoplasm"/>
    <property type="evidence" value="ECO:0007669"/>
    <property type="project" value="UniProtKB-SubCell"/>
</dbReference>
<accession>A0A1F6AQ42</accession>
<dbReference type="GO" id="GO:0004816">
    <property type="term" value="F:asparagine-tRNA ligase activity"/>
    <property type="evidence" value="ECO:0007669"/>
    <property type="project" value="UniProtKB-UniRule"/>
</dbReference>